<keyword evidence="4" id="KW-1185">Reference proteome</keyword>
<sequence>MLIVSNDKIQEFIKSYLNTFGNLSETAYKIRSGKVDSSEDSDLIIDLRPLYLTNYGESNFSMGQNAVVIFLAYKNTLDEVLCKNMRLYLNPKVNKSCKIQQLHFDCKNFSQAITPKLFDQQFLPYLIHEVVSKHCWISSYMRAIKDDFESKFDQDLIALVDDISSQLESISGSTTSEDSFFHLCYVSDAGKFILSPAKPCEEIKFRENPSRSQFNMNEYKLLYQKSREMLLQNDSVRRFTISDVKEIDWKNPKMLQSLPAKMATEINKDQEPSLKQELLQRIFASLSIHLDYGLKLRRKSTGKKLDTDDELPFTRDCCISSDETSESSVDDKKETNTEKVKKFDYFGEEGNSDDSKDRDFTVDKRKKQNALPRKNPIRNPLILPPNEVKETESITQMLNQRKMQWWTPRKKYITSMNQLFDELCREPAVTWDQEGRMFVHMFDAHERQAYLEAILKFGMPKPGLLPSADWLPPMLQKKDPVYIWAYQNLFMRHLYEDPLALDDSVEHWSDGLPKEGVSGAAVLSRIAILALLREKVIEFEDLNMVMSDKSAVNSYFQFNIYDGELTLLHSQWKSDWRKIDEIFASYPNMTPCEIATVVSFHWHRRHDFWLLAAILVHGYGSIPEIIKDERFEILFCGLKGAVPEFTASRQSDPSLQLVQPAIMFLFHRLRLLEQALIVEQSLFNVALTASLDSDVEFKPDAVTDKHRDRALHVLKTLSSRLSSVGPRKQITLPVIKSAADSARRAVKDLQSILEDLHADLEYLPAIVWCIEEDDQESPKLVIAQ</sequence>
<feature type="domain" description="CHD subfamily II SANT-like" evidence="2">
    <location>
        <begin position="415"/>
        <end position="551"/>
    </location>
</feature>
<evidence type="ECO:0000256" key="1">
    <source>
        <dbReference type="SAM" id="MobiDB-lite"/>
    </source>
</evidence>
<feature type="region of interest" description="Disordered" evidence="1">
    <location>
        <begin position="346"/>
        <end position="383"/>
    </location>
</feature>
<dbReference type="SMART" id="SM01146">
    <property type="entry name" value="DUF1086"/>
    <property type="match status" value="1"/>
</dbReference>
<evidence type="ECO:0000259" key="2">
    <source>
        <dbReference type="SMART" id="SM01146"/>
    </source>
</evidence>
<dbReference type="AlphaFoldDB" id="A0ABD2QPG0"/>
<dbReference type="InterPro" id="IPR012957">
    <property type="entry name" value="CHD_C2"/>
</dbReference>
<comment type="caution">
    <text evidence="3">The sequence shown here is derived from an EMBL/GenBank/DDBJ whole genome shotgun (WGS) entry which is preliminary data.</text>
</comment>
<accession>A0ABD2QPG0</accession>
<evidence type="ECO:0000313" key="4">
    <source>
        <dbReference type="Proteomes" id="UP001626550"/>
    </source>
</evidence>
<evidence type="ECO:0000313" key="3">
    <source>
        <dbReference type="EMBL" id="KAL3321313.1"/>
    </source>
</evidence>
<dbReference type="Pfam" id="PF08074">
    <property type="entry name" value="CHDCT2"/>
    <property type="match status" value="1"/>
</dbReference>
<reference evidence="3 4" key="1">
    <citation type="submission" date="2024-11" db="EMBL/GenBank/DDBJ databases">
        <title>Adaptive evolution of stress response genes in parasites aligns with host niche diversity.</title>
        <authorList>
            <person name="Hahn C."/>
            <person name="Resl P."/>
        </authorList>
    </citation>
    <scope>NUCLEOTIDE SEQUENCE [LARGE SCALE GENOMIC DNA]</scope>
    <source>
        <strain evidence="3">EGGRZ-B1_66</strain>
        <tissue evidence="3">Body</tissue>
    </source>
</reference>
<name>A0ABD2QPG0_9PLAT</name>
<organism evidence="3 4">
    <name type="scientific">Cichlidogyrus casuarinus</name>
    <dbReference type="NCBI Taxonomy" id="1844966"/>
    <lineage>
        <taxon>Eukaryota</taxon>
        <taxon>Metazoa</taxon>
        <taxon>Spiralia</taxon>
        <taxon>Lophotrochozoa</taxon>
        <taxon>Platyhelminthes</taxon>
        <taxon>Monogenea</taxon>
        <taxon>Monopisthocotylea</taxon>
        <taxon>Dactylogyridea</taxon>
        <taxon>Ancyrocephalidae</taxon>
        <taxon>Cichlidogyrus</taxon>
    </lineage>
</organism>
<feature type="compositionally biased region" description="Basic and acidic residues" evidence="1">
    <location>
        <begin position="353"/>
        <end position="363"/>
    </location>
</feature>
<dbReference type="InterPro" id="IPR009462">
    <property type="entry name" value="CHD_II_SANT-like"/>
</dbReference>
<dbReference type="Pfam" id="PF06461">
    <property type="entry name" value="CHDII_SANT-like"/>
    <property type="match status" value="1"/>
</dbReference>
<dbReference type="EMBL" id="JBJKFK010000001">
    <property type="protein sequence ID" value="KAL3321313.1"/>
    <property type="molecule type" value="Genomic_DNA"/>
</dbReference>
<dbReference type="Proteomes" id="UP001626550">
    <property type="component" value="Unassembled WGS sequence"/>
</dbReference>
<gene>
    <name evidence="3" type="ORF">Ciccas_000020</name>
</gene>
<proteinExistence type="predicted"/>
<protein>
    <recommendedName>
        <fullName evidence="2">CHD subfamily II SANT-like domain-containing protein</fullName>
    </recommendedName>
</protein>